<comment type="caution">
    <text evidence="1">The sequence shown here is derived from an EMBL/GenBank/DDBJ whole genome shotgun (WGS) entry which is preliminary data.</text>
</comment>
<dbReference type="AlphaFoldDB" id="A0A8H9FWU4"/>
<gene>
    <name evidence="1" type="ORF">GCM10011516_07890</name>
</gene>
<dbReference type="RefSeq" id="WP_182497727.1">
    <property type="nucleotide sequence ID" value="NZ_BMKM01000001.1"/>
</dbReference>
<sequence>MLQRFEWHGVKEKTGFLLTRHEDKASAELHFHYLNVNEGKMLQMPDDAEKMATLLKVGLGCRIFLNKIKVEHWNNRMLNMYEKEITQYLRTKTKFYYKNPIDITFSLIYGRDIATITDGKTSKTAFALDLLR</sequence>
<accession>A0A8H9FWU4</accession>
<name>A0A8H9FWU4_9SPHI</name>
<dbReference type="EMBL" id="BMKM01000001">
    <property type="protein sequence ID" value="GGE12513.1"/>
    <property type="molecule type" value="Genomic_DNA"/>
</dbReference>
<proteinExistence type="predicted"/>
<reference evidence="1" key="2">
    <citation type="submission" date="2020-09" db="EMBL/GenBank/DDBJ databases">
        <authorList>
            <person name="Sun Q."/>
            <person name="Zhou Y."/>
        </authorList>
    </citation>
    <scope>NUCLEOTIDE SEQUENCE</scope>
    <source>
        <strain evidence="1">CGMCC 1.15966</strain>
    </source>
</reference>
<organism evidence="1 2">
    <name type="scientific">Sphingobacterium cellulitidis</name>
    <dbReference type="NCBI Taxonomy" id="1768011"/>
    <lineage>
        <taxon>Bacteria</taxon>
        <taxon>Pseudomonadati</taxon>
        <taxon>Bacteroidota</taxon>
        <taxon>Sphingobacteriia</taxon>
        <taxon>Sphingobacteriales</taxon>
        <taxon>Sphingobacteriaceae</taxon>
        <taxon>Sphingobacterium</taxon>
    </lineage>
</organism>
<keyword evidence="2" id="KW-1185">Reference proteome</keyword>
<evidence type="ECO:0000313" key="1">
    <source>
        <dbReference type="EMBL" id="GGE12513.1"/>
    </source>
</evidence>
<dbReference type="Proteomes" id="UP000614460">
    <property type="component" value="Unassembled WGS sequence"/>
</dbReference>
<reference evidence="1" key="1">
    <citation type="journal article" date="2014" name="Int. J. Syst. Evol. Microbiol.">
        <title>Complete genome sequence of Corynebacterium casei LMG S-19264T (=DSM 44701T), isolated from a smear-ripened cheese.</title>
        <authorList>
            <consortium name="US DOE Joint Genome Institute (JGI-PGF)"/>
            <person name="Walter F."/>
            <person name="Albersmeier A."/>
            <person name="Kalinowski J."/>
            <person name="Ruckert C."/>
        </authorList>
    </citation>
    <scope>NUCLEOTIDE SEQUENCE</scope>
    <source>
        <strain evidence="1">CGMCC 1.15966</strain>
    </source>
</reference>
<protein>
    <submittedName>
        <fullName evidence="1">Uncharacterized protein</fullName>
    </submittedName>
</protein>
<evidence type="ECO:0000313" key="2">
    <source>
        <dbReference type="Proteomes" id="UP000614460"/>
    </source>
</evidence>